<keyword evidence="15 16" id="KW-0326">Glycosidase</keyword>
<reference evidence="18" key="1">
    <citation type="journal article" date="2020" name="bioRxiv">
        <title>Integrative omics analysis of Pseudomonas aeruginosa virus PA5oct highlights the molecular complexity of jumbo phages.</title>
        <authorList>
            <person name="Lood C."/>
            <person name="Danis-Wlodarczyk K."/>
            <person name="Blasdel B.G."/>
            <person name="Jang H.B."/>
            <person name="Vandenheuvel D."/>
            <person name="Briers Y."/>
            <person name="Noben J.-P."/>
            <person name="van Noort V."/>
            <person name="Drulis-Kawa Z."/>
            <person name="Lavigne R."/>
        </authorList>
    </citation>
    <scope>NUCLEOTIDE SEQUENCE [LARGE SCALE GENOMIC DNA]</scope>
</reference>
<keyword evidence="10" id="KW-1043">Host membrane</keyword>
<dbReference type="GO" id="GO:0031640">
    <property type="term" value="P:killing of cells of another organism"/>
    <property type="evidence" value="ECO:0007669"/>
    <property type="project" value="UniProtKB-KW"/>
</dbReference>
<comment type="similarity">
    <text evidence="16">Belongs to the glycosyl hydrolase 24 family.</text>
</comment>
<evidence type="ECO:0000256" key="9">
    <source>
        <dbReference type="ARBA" id="ARBA00022852"/>
    </source>
</evidence>
<dbReference type="GO" id="GO:0009253">
    <property type="term" value="P:peptidoglycan catabolic process"/>
    <property type="evidence" value="ECO:0007669"/>
    <property type="project" value="InterPro"/>
</dbReference>
<keyword evidence="6 16" id="KW-0081">Bacteriolytic enzyme</keyword>
<dbReference type="GO" id="GO:0016998">
    <property type="term" value="P:cell wall macromolecule catabolic process"/>
    <property type="evidence" value="ECO:0007669"/>
    <property type="project" value="InterPro"/>
</dbReference>
<name>A0A4Y5JTU3_9CAUD</name>
<evidence type="ECO:0000256" key="6">
    <source>
        <dbReference type="ARBA" id="ARBA00022638"/>
    </source>
</evidence>
<dbReference type="HAMAP" id="MF_04136">
    <property type="entry name" value="SAR_ENDOLYSIN"/>
    <property type="match status" value="1"/>
</dbReference>
<gene>
    <name evidence="17" type="ORF">EST35_0173</name>
</gene>
<dbReference type="GO" id="GO:0042742">
    <property type="term" value="P:defense response to bacterium"/>
    <property type="evidence" value="ECO:0007669"/>
    <property type="project" value="UniProtKB-KW"/>
</dbReference>
<dbReference type="PANTHER" id="PTHR38107:SF3">
    <property type="entry name" value="LYSOZYME RRRD-RELATED"/>
    <property type="match status" value="1"/>
</dbReference>
<keyword evidence="4 16" id="KW-0929">Antimicrobial</keyword>
<evidence type="ECO:0000256" key="5">
    <source>
        <dbReference type="ARBA" id="ARBA00022612"/>
    </source>
</evidence>
<accession>A0A4Y5JTU3</accession>
<keyword evidence="13" id="KW-0472">Membrane</keyword>
<evidence type="ECO:0000256" key="1">
    <source>
        <dbReference type="ARBA" id="ARBA00000632"/>
    </source>
</evidence>
<keyword evidence="9" id="KW-0204">Cytolysis</keyword>
<evidence type="ECO:0000313" key="18">
    <source>
        <dbReference type="Proteomes" id="UP000316733"/>
    </source>
</evidence>
<evidence type="ECO:0000256" key="14">
    <source>
        <dbReference type="ARBA" id="ARBA00023142"/>
    </source>
</evidence>
<evidence type="ECO:0000256" key="13">
    <source>
        <dbReference type="ARBA" id="ARBA00023136"/>
    </source>
</evidence>
<evidence type="ECO:0000256" key="16">
    <source>
        <dbReference type="RuleBase" id="RU003788"/>
    </source>
</evidence>
<evidence type="ECO:0000256" key="15">
    <source>
        <dbReference type="ARBA" id="ARBA00023295"/>
    </source>
</evidence>
<evidence type="ECO:0000256" key="4">
    <source>
        <dbReference type="ARBA" id="ARBA00022529"/>
    </source>
</evidence>
<dbReference type="HAMAP" id="MF_04110">
    <property type="entry name" value="ENDOLYSIN_T4"/>
    <property type="match status" value="1"/>
</dbReference>
<keyword evidence="12" id="KW-1133">Transmembrane helix</keyword>
<proteinExistence type="inferred from homology"/>
<organism evidence="17 18">
    <name type="scientific">Pseudomonas phage vB_PaeM_PA5oct</name>
    <dbReference type="NCBI Taxonomy" id="2163605"/>
    <lineage>
        <taxon>Viruses</taxon>
        <taxon>Duplodnaviria</taxon>
        <taxon>Heunggongvirae</taxon>
        <taxon>Uroviricota</taxon>
        <taxon>Caudoviricetes</taxon>
        <taxon>Arenbergviridae</taxon>
        <taxon>Wroclawvirus</taxon>
        <taxon>Wroclawvirus PA5oct</taxon>
    </lineage>
</organism>
<dbReference type="InterPro" id="IPR023347">
    <property type="entry name" value="Lysozyme_dom_sf"/>
</dbReference>
<dbReference type="InterPro" id="IPR034690">
    <property type="entry name" value="Endolysin_T4_type"/>
</dbReference>
<keyword evidence="18" id="KW-1185">Reference proteome</keyword>
<dbReference type="CDD" id="cd16900">
    <property type="entry name" value="endolysin_R21-like"/>
    <property type="match status" value="1"/>
</dbReference>
<dbReference type="InterPro" id="IPR002196">
    <property type="entry name" value="Glyco_hydro_24"/>
</dbReference>
<keyword evidence="5" id="KW-1188">Viral release from host cell</keyword>
<evidence type="ECO:0000256" key="10">
    <source>
        <dbReference type="ARBA" id="ARBA00022870"/>
    </source>
</evidence>
<dbReference type="InterPro" id="IPR051018">
    <property type="entry name" value="Bacteriophage_GH24"/>
</dbReference>
<evidence type="ECO:0000256" key="2">
    <source>
        <dbReference type="ARBA" id="ARBA00022445"/>
    </source>
</evidence>
<evidence type="ECO:0000256" key="8">
    <source>
        <dbReference type="ARBA" id="ARBA00022801"/>
    </source>
</evidence>
<comment type="catalytic activity">
    <reaction evidence="1 16">
        <text>Hydrolysis of (1-&gt;4)-beta-linkages between N-acetylmuramic acid and N-acetyl-D-glucosamine residues in a peptidoglycan and between N-acetyl-D-glucosamine residues in chitodextrins.</text>
        <dbReference type="EC" id="3.2.1.17"/>
    </reaction>
</comment>
<dbReference type="InterPro" id="IPR023346">
    <property type="entry name" value="Lysozyme-like_dom_sf"/>
</dbReference>
<dbReference type="EMBL" id="MK797984">
    <property type="protein sequence ID" value="QCG76054.1"/>
    <property type="molecule type" value="Genomic_DNA"/>
</dbReference>
<evidence type="ECO:0000256" key="12">
    <source>
        <dbReference type="ARBA" id="ARBA00022989"/>
    </source>
</evidence>
<keyword evidence="7" id="KW-0812">Transmembrane</keyword>
<keyword evidence="14" id="KW-0578">Host cell lysis by virus</keyword>
<keyword evidence="11" id="KW-0735">Signal-anchor</keyword>
<evidence type="ECO:0000256" key="11">
    <source>
        <dbReference type="ARBA" id="ARBA00022968"/>
    </source>
</evidence>
<dbReference type="Proteomes" id="UP000316733">
    <property type="component" value="Segment"/>
</dbReference>
<evidence type="ECO:0000313" key="17">
    <source>
        <dbReference type="EMBL" id="QCG76054.1"/>
    </source>
</evidence>
<dbReference type="PANTHER" id="PTHR38107">
    <property type="match status" value="1"/>
</dbReference>
<evidence type="ECO:0000256" key="3">
    <source>
        <dbReference type="ARBA" id="ARBA00022511"/>
    </source>
</evidence>
<dbReference type="GO" id="GO:0003796">
    <property type="term" value="F:lysozyme activity"/>
    <property type="evidence" value="ECO:0007669"/>
    <property type="project" value="UniProtKB-EC"/>
</dbReference>
<dbReference type="EC" id="3.2.1.17" evidence="16"/>
<sequence length="171" mass="18540">MDNNIRKKLIAMGLSGAIALGGALLAPFEGKVNEVYVDPVGILTSCYGHTGPELKKGQQFTDNQCLDQLAKDLLEHNKILTNVVKVELTPYEHAAFLSFLYNVGPGKKGVKDGFVTLKNGNQSTMLRKLNAGDKVGACNELLKWTKAGGVVLKGLVKRRTEERNVCLGNLN</sequence>
<dbReference type="SUPFAM" id="SSF53955">
    <property type="entry name" value="Lysozyme-like"/>
    <property type="match status" value="1"/>
</dbReference>
<dbReference type="SMR" id="A0A4Y5JTU3"/>
<keyword evidence="3" id="KW-1032">Host cell membrane</keyword>
<protein>
    <recommendedName>
        <fullName evidence="16">Lysozyme</fullName>
        <ecNumber evidence="16">3.2.1.17</ecNumber>
    </recommendedName>
</protein>
<dbReference type="InterPro" id="IPR043688">
    <property type="entry name" value="SAR_endolysin-like"/>
</dbReference>
<keyword evidence="2" id="KW-1030">Host cell inner membrane</keyword>
<evidence type="ECO:0000256" key="7">
    <source>
        <dbReference type="ARBA" id="ARBA00022692"/>
    </source>
</evidence>
<dbReference type="Pfam" id="PF00959">
    <property type="entry name" value="Phage_lysozyme"/>
    <property type="match status" value="1"/>
</dbReference>
<keyword evidence="8 16" id="KW-0378">Hydrolase</keyword>
<dbReference type="Gene3D" id="1.10.530.40">
    <property type="match status" value="1"/>
</dbReference>